<dbReference type="SMART" id="SM00156">
    <property type="entry name" value="PP2Ac"/>
    <property type="match status" value="1"/>
</dbReference>
<dbReference type="InterPro" id="IPR004843">
    <property type="entry name" value="Calcineurin-like_PHP"/>
</dbReference>
<name>A0ABM4V668_COFAR</name>
<reference evidence="8" key="1">
    <citation type="submission" date="2025-08" db="UniProtKB">
        <authorList>
            <consortium name="RefSeq"/>
        </authorList>
    </citation>
    <scope>IDENTIFICATION</scope>
    <source>
        <tissue evidence="8">Leaves</tissue>
    </source>
</reference>
<evidence type="ECO:0000313" key="8">
    <source>
        <dbReference type="RefSeq" id="XP_071915019.1"/>
    </source>
</evidence>
<dbReference type="PANTHER" id="PTHR45668:SF9">
    <property type="entry name" value="SERINE_THREONINE-PROTEIN PHOSPHATASE 7"/>
    <property type="match status" value="1"/>
</dbReference>
<dbReference type="PANTHER" id="PTHR45668">
    <property type="entry name" value="SERINE/THREONINE-PROTEIN PHOSPHATASE 5-RELATED"/>
    <property type="match status" value="1"/>
</dbReference>
<gene>
    <name evidence="8" type="primary">LOC113702279</name>
</gene>
<protein>
    <recommendedName>
        <fullName evidence="4">Serine/threonine-protein phosphatase</fullName>
        <ecNumber evidence="4">3.1.3.16</ecNumber>
    </recommendedName>
</protein>
<dbReference type="SUPFAM" id="SSF56300">
    <property type="entry name" value="Metallo-dependent phosphatases"/>
    <property type="match status" value="1"/>
</dbReference>
<comment type="cofactor">
    <cofactor evidence="1">
        <name>Mn(2+)</name>
        <dbReference type="ChEBI" id="CHEBI:29035"/>
    </cofactor>
</comment>
<dbReference type="InterPro" id="IPR051134">
    <property type="entry name" value="PPP_phosphatase"/>
</dbReference>
<sequence length="390" mass="43213">MLSNLDHNISSSTVESRPLEPSPAPALEPRPPTSSDEDFFSSTSIASSSSSEDIQTNHSSPPLPPAAPPPPQIPISWPASGAISREWVNELMNAFEWASRAVPPQEFPSLLPVEVILPHRVFLLRGNHESKYCTSVYGFEKEVSCKYGDKGKHVYRKCLGCFEGLPLASIIAGRVYTAHGGIFRSIPSTPSKRYKGKKNRKVIVDPNSNALSLGSFEELSKARRSVLDPPWEGQNLIPGDVLWSDPSMDPGLSPNKERGIGLLWGPDCTEEFLKKFDLKLIIRSHEGPDAREKRPGLGQMNEGYTIDHVVDSGKLITVFSAPDYPQFQATDERYRNKGAYIVLEPPDFDTPVFHTFDAITPRPVVNPYYDYEDVIDSDEELDMASMVPAT</sequence>
<feature type="compositionally biased region" description="Polar residues" evidence="5">
    <location>
        <begin position="1"/>
        <end position="15"/>
    </location>
</feature>
<feature type="compositionally biased region" description="Low complexity" evidence="5">
    <location>
        <begin position="40"/>
        <end position="51"/>
    </location>
</feature>
<evidence type="ECO:0000256" key="5">
    <source>
        <dbReference type="SAM" id="MobiDB-lite"/>
    </source>
</evidence>
<dbReference type="Gene3D" id="3.60.21.10">
    <property type="match status" value="1"/>
</dbReference>
<comment type="catalytic activity">
    <reaction evidence="4">
        <text>O-phospho-L-threonyl-[protein] + H2O = L-threonyl-[protein] + phosphate</text>
        <dbReference type="Rhea" id="RHEA:47004"/>
        <dbReference type="Rhea" id="RHEA-COMP:11060"/>
        <dbReference type="Rhea" id="RHEA-COMP:11605"/>
        <dbReference type="ChEBI" id="CHEBI:15377"/>
        <dbReference type="ChEBI" id="CHEBI:30013"/>
        <dbReference type="ChEBI" id="CHEBI:43474"/>
        <dbReference type="ChEBI" id="CHEBI:61977"/>
        <dbReference type="EC" id="3.1.3.16"/>
    </reaction>
</comment>
<evidence type="ECO:0000256" key="2">
    <source>
        <dbReference type="ARBA" id="ARBA00022723"/>
    </source>
</evidence>
<keyword evidence="3" id="KW-0464">Manganese</keyword>
<dbReference type="EC" id="3.1.3.16" evidence="4"/>
<dbReference type="InterPro" id="IPR029052">
    <property type="entry name" value="Metallo-depent_PP-like"/>
</dbReference>
<feature type="region of interest" description="Disordered" evidence="5">
    <location>
        <begin position="1"/>
        <end position="75"/>
    </location>
</feature>
<evidence type="ECO:0000313" key="7">
    <source>
        <dbReference type="Proteomes" id="UP001652660"/>
    </source>
</evidence>
<organism evidence="7 8">
    <name type="scientific">Coffea arabica</name>
    <name type="common">Arabian coffee</name>
    <dbReference type="NCBI Taxonomy" id="13443"/>
    <lineage>
        <taxon>Eukaryota</taxon>
        <taxon>Viridiplantae</taxon>
        <taxon>Streptophyta</taxon>
        <taxon>Embryophyta</taxon>
        <taxon>Tracheophyta</taxon>
        <taxon>Spermatophyta</taxon>
        <taxon>Magnoliopsida</taxon>
        <taxon>eudicotyledons</taxon>
        <taxon>Gunneridae</taxon>
        <taxon>Pentapetalae</taxon>
        <taxon>asterids</taxon>
        <taxon>lamiids</taxon>
        <taxon>Gentianales</taxon>
        <taxon>Rubiaceae</taxon>
        <taxon>Ixoroideae</taxon>
        <taxon>Gardenieae complex</taxon>
        <taxon>Bertiereae - Coffeeae clade</taxon>
        <taxon>Coffeeae</taxon>
        <taxon>Coffea</taxon>
    </lineage>
</organism>
<dbReference type="PROSITE" id="PS00125">
    <property type="entry name" value="SER_THR_PHOSPHATASE"/>
    <property type="match status" value="1"/>
</dbReference>
<feature type="domain" description="Serine/threonine specific protein phosphatases" evidence="6">
    <location>
        <begin position="124"/>
        <end position="129"/>
    </location>
</feature>
<dbReference type="PRINTS" id="PR00114">
    <property type="entry name" value="STPHPHTASE"/>
</dbReference>
<evidence type="ECO:0000259" key="6">
    <source>
        <dbReference type="PROSITE" id="PS00125"/>
    </source>
</evidence>
<dbReference type="Pfam" id="PF00149">
    <property type="entry name" value="Metallophos"/>
    <property type="match status" value="1"/>
</dbReference>
<dbReference type="Proteomes" id="UP001652660">
    <property type="component" value="Chromosome 7e"/>
</dbReference>
<accession>A0ABM4V668</accession>
<dbReference type="RefSeq" id="XP_071915019.1">
    <property type="nucleotide sequence ID" value="XM_072058918.1"/>
</dbReference>
<keyword evidence="7" id="KW-1185">Reference proteome</keyword>
<evidence type="ECO:0000256" key="1">
    <source>
        <dbReference type="ARBA" id="ARBA00001936"/>
    </source>
</evidence>
<proteinExistence type="inferred from homology"/>
<dbReference type="GeneID" id="113702279"/>
<feature type="compositionally biased region" description="Pro residues" evidence="5">
    <location>
        <begin position="61"/>
        <end position="73"/>
    </location>
</feature>
<evidence type="ECO:0000256" key="3">
    <source>
        <dbReference type="ARBA" id="ARBA00023211"/>
    </source>
</evidence>
<keyword evidence="2" id="KW-0479">Metal-binding</keyword>
<keyword evidence="4" id="KW-0378">Hydrolase</keyword>
<evidence type="ECO:0000256" key="4">
    <source>
        <dbReference type="RuleBase" id="RU004273"/>
    </source>
</evidence>
<dbReference type="InterPro" id="IPR006186">
    <property type="entry name" value="Ser/Thr-sp_prot-phosphatase"/>
</dbReference>
<feature type="compositionally biased region" description="Pro residues" evidence="5">
    <location>
        <begin position="20"/>
        <end position="32"/>
    </location>
</feature>
<comment type="similarity">
    <text evidence="4">Belongs to the PPP phosphatase family.</text>
</comment>